<dbReference type="PANTHER" id="PTHR32071">
    <property type="entry name" value="TRANSCRIPTIONAL REGULATORY PROTEIN"/>
    <property type="match status" value="1"/>
</dbReference>
<keyword evidence="5" id="KW-0804">Transcription</keyword>
<dbReference type="GO" id="GO:0006355">
    <property type="term" value="P:regulation of DNA-templated transcription"/>
    <property type="evidence" value="ECO:0007669"/>
    <property type="project" value="InterPro"/>
</dbReference>
<feature type="domain" description="Response regulatory" evidence="8">
    <location>
        <begin position="5"/>
        <end position="119"/>
    </location>
</feature>
<dbReference type="Gene3D" id="3.40.50.2300">
    <property type="match status" value="1"/>
</dbReference>
<dbReference type="InterPro" id="IPR025943">
    <property type="entry name" value="Sigma_54_int_dom_ATP-bd_2"/>
</dbReference>
<evidence type="ECO:0000259" key="7">
    <source>
        <dbReference type="PROSITE" id="PS50045"/>
    </source>
</evidence>
<dbReference type="InterPro" id="IPR002078">
    <property type="entry name" value="Sigma_54_int"/>
</dbReference>
<dbReference type="PROSITE" id="PS50110">
    <property type="entry name" value="RESPONSE_REGULATORY"/>
    <property type="match status" value="1"/>
</dbReference>
<dbReference type="Pfam" id="PF00158">
    <property type="entry name" value="Sigma54_activat"/>
    <property type="match status" value="1"/>
</dbReference>
<sequence length="309" mass="34725">MRKENILLIDDDDSLRKVIAHHLTLDGYRVISASGGKEGIELFKRGEFDLVITDLKMPDMDGMEVLREIKLLRDDVVVIMITAYGTIEKAVEALKAGAFDYITKPFNRDELKIAIGKALQVKRLEEENLRLKSELDEKFKFDHVIGLSSKMVDVLQVLKRVSKTDSTILLLGESGTGKELIARAIHNNSLRNEKPFVAVNCAAIPEDLLESELFGYQKGSFTGALVDKIGKFEHADGGTIFLDEVGDLKLELQAKLLRVLQEKRIDKIGGTDPIEVNVRVIAATNQNLRELIEKGMFREDLYYRLSVIP</sequence>
<evidence type="ECO:0000256" key="1">
    <source>
        <dbReference type="ARBA" id="ARBA00022553"/>
    </source>
</evidence>
<dbReference type="FunFam" id="3.40.50.2300:FF:000018">
    <property type="entry name" value="DNA-binding transcriptional regulator NtrC"/>
    <property type="match status" value="1"/>
</dbReference>
<feature type="non-terminal residue" evidence="9">
    <location>
        <position position="309"/>
    </location>
</feature>
<proteinExistence type="predicted"/>
<dbReference type="InterPro" id="IPR001789">
    <property type="entry name" value="Sig_transdc_resp-reg_receiver"/>
</dbReference>
<dbReference type="AlphaFoldDB" id="A0A0G0PQY8"/>
<dbReference type="Pfam" id="PF00072">
    <property type="entry name" value="Response_reg"/>
    <property type="match status" value="1"/>
</dbReference>
<accession>A0A0G0PQY8</accession>
<dbReference type="PROSITE" id="PS50045">
    <property type="entry name" value="SIGMA54_INTERACT_4"/>
    <property type="match status" value="1"/>
</dbReference>
<keyword evidence="3" id="KW-0067">ATP-binding</keyword>
<organism evidence="9 10">
    <name type="scientific">Candidatus Gottesmanbacteria bacterium GW2011_GWC2_39_8</name>
    <dbReference type="NCBI Taxonomy" id="1618450"/>
    <lineage>
        <taxon>Bacteria</taxon>
        <taxon>Candidatus Gottesmaniibacteriota</taxon>
    </lineage>
</organism>
<gene>
    <name evidence="9" type="ORF">UT63_C0096G0003</name>
</gene>
<dbReference type="Gene3D" id="3.40.50.300">
    <property type="entry name" value="P-loop containing nucleotide triphosphate hydrolases"/>
    <property type="match status" value="1"/>
</dbReference>
<evidence type="ECO:0000256" key="4">
    <source>
        <dbReference type="ARBA" id="ARBA00023015"/>
    </source>
</evidence>
<name>A0A0G0PQY8_9BACT</name>
<comment type="caution">
    <text evidence="9">The sequence shown here is derived from an EMBL/GenBank/DDBJ whole genome shotgun (WGS) entry which is preliminary data.</text>
</comment>
<keyword evidence="2" id="KW-0547">Nucleotide-binding</keyword>
<keyword evidence="4" id="KW-0805">Transcription regulation</keyword>
<dbReference type="FunFam" id="3.40.50.300:FF:000006">
    <property type="entry name" value="DNA-binding transcriptional regulator NtrC"/>
    <property type="match status" value="1"/>
</dbReference>
<dbReference type="PANTHER" id="PTHR32071:SF57">
    <property type="entry name" value="C4-DICARBOXYLATE TRANSPORT TRANSCRIPTIONAL REGULATORY PROTEIN DCTD"/>
    <property type="match status" value="1"/>
</dbReference>
<evidence type="ECO:0000256" key="3">
    <source>
        <dbReference type="ARBA" id="ARBA00022840"/>
    </source>
</evidence>
<dbReference type="Proteomes" id="UP000034539">
    <property type="component" value="Unassembled WGS sequence"/>
</dbReference>
<feature type="modified residue" description="4-aspartylphosphate" evidence="6">
    <location>
        <position position="54"/>
    </location>
</feature>
<reference evidence="9 10" key="1">
    <citation type="journal article" date="2015" name="Nature">
        <title>rRNA introns, odd ribosomes, and small enigmatic genomes across a large radiation of phyla.</title>
        <authorList>
            <person name="Brown C.T."/>
            <person name="Hug L.A."/>
            <person name="Thomas B.C."/>
            <person name="Sharon I."/>
            <person name="Castelle C.J."/>
            <person name="Singh A."/>
            <person name="Wilkins M.J."/>
            <person name="Williams K.H."/>
            <person name="Banfield J.F."/>
        </authorList>
    </citation>
    <scope>NUCLEOTIDE SEQUENCE [LARGE SCALE GENOMIC DNA]</scope>
</reference>
<evidence type="ECO:0000256" key="6">
    <source>
        <dbReference type="PROSITE-ProRule" id="PRU00169"/>
    </source>
</evidence>
<dbReference type="PROSITE" id="PS00675">
    <property type="entry name" value="SIGMA54_INTERACT_1"/>
    <property type="match status" value="1"/>
</dbReference>
<dbReference type="InterPro" id="IPR003593">
    <property type="entry name" value="AAA+_ATPase"/>
</dbReference>
<evidence type="ECO:0000313" key="9">
    <source>
        <dbReference type="EMBL" id="KKR30559.1"/>
    </source>
</evidence>
<dbReference type="SMART" id="SM00382">
    <property type="entry name" value="AAA"/>
    <property type="match status" value="1"/>
</dbReference>
<dbReference type="SUPFAM" id="SSF52172">
    <property type="entry name" value="CheY-like"/>
    <property type="match status" value="1"/>
</dbReference>
<feature type="domain" description="Sigma-54 factor interaction" evidence="7">
    <location>
        <begin position="144"/>
        <end position="309"/>
    </location>
</feature>
<evidence type="ECO:0000256" key="5">
    <source>
        <dbReference type="ARBA" id="ARBA00023163"/>
    </source>
</evidence>
<dbReference type="GO" id="GO:0005524">
    <property type="term" value="F:ATP binding"/>
    <property type="evidence" value="ECO:0007669"/>
    <property type="project" value="UniProtKB-KW"/>
</dbReference>
<dbReference type="InterPro" id="IPR025662">
    <property type="entry name" value="Sigma_54_int_dom_ATP-bd_1"/>
</dbReference>
<dbReference type="EMBL" id="LBXN01000096">
    <property type="protein sequence ID" value="KKR30559.1"/>
    <property type="molecule type" value="Genomic_DNA"/>
</dbReference>
<dbReference type="InterPro" id="IPR027417">
    <property type="entry name" value="P-loop_NTPase"/>
</dbReference>
<evidence type="ECO:0000259" key="8">
    <source>
        <dbReference type="PROSITE" id="PS50110"/>
    </source>
</evidence>
<evidence type="ECO:0000256" key="2">
    <source>
        <dbReference type="ARBA" id="ARBA00022741"/>
    </source>
</evidence>
<dbReference type="InterPro" id="IPR011006">
    <property type="entry name" value="CheY-like_superfamily"/>
</dbReference>
<dbReference type="SMART" id="SM00448">
    <property type="entry name" value="REC"/>
    <property type="match status" value="1"/>
</dbReference>
<protein>
    <submittedName>
        <fullName evidence="9">Two component, sigma54 specific, transcriptional regulator, Fis family</fullName>
    </submittedName>
</protein>
<keyword evidence="1 6" id="KW-0597">Phosphoprotein</keyword>
<evidence type="ECO:0000313" key="10">
    <source>
        <dbReference type="Proteomes" id="UP000034539"/>
    </source>
</evidence>
<dbReference type="CDD" id="cd00009">
    <property type="entry name" value="AAA"/>
    <property type="match status" value="1"/>
</dbReference>
<dbReference type="GO" id="GO:0000160">
    <property type="term" value="P:phosphorelay signal transduction system"/>
    <property type="evidence" value="ECO:0007669"/>
    <property type="project" value="InterPro"/>
</dbReference>
<dbReference type="SUPFAM" id="SSF52540">
    <property type="entry name" value="P-loop containing nucleoside triphosphate hydrolases"/>
    <property type="match status" value="1"/>
</dbReference>
<dbReference type="PROSITE" id="PS00676">
    <property type="entry name" value="SIGMA54_INTERACT_2"/>
    <property type="match status" value="1"/>
</dbReference>